<evidence type="ECO:0000313" key="4">
    <source>
        <dbReference type="Proteomes" id="UP000697107"/>
    </source>
</evidence>
<keyword evidence="2" id="KW-0472">Membrane</keyword>
<gene>
    <name evidence="3" type="ORF">PC118_g2621</name>
</gene>
<name>A0A8T1GP77_9STRA</name>
<proteinExistence type="predicted"/>
<feature type="region of interest" description="Disordered" evidence="1">
    <location>
        <begin position="1"/>
        <end position="22"/>
    </location>
</feature>
<reference evidence="3" key="1">
    <citation type="submission" date="2018-10" db="EMBL/GenBank/DDBJ databases">
        <title>Effector identification in a new, highly contiguous assembly of the strawberry crown rot pathogen Phytophthora cactorum.</title>
        <authorList>
            <person name="Armitage A.D."/>
            <person name="Nellist C.F."/>
            <person name="Bates H."/>
            <person name="Vickerstaff R.J."/>
            <person name="Harrison R.J."/>
        </authorList>
    </citation>
    <scope>NUCLEOTIDE SEQUENCE</scope>
    <source>
        <strain evidence="3">P415</strain>
    </source>
</reference>
<evidence type="ECO:0000313" key="3">
    <source>
        <dbReference type="EMBL" id="KAG2996121.1"/>
    </source>
</evidence>
<protein>
    <submittedName>
        <fullName evidence="3">Uncharacterized protein</fullName>
    </submittedName>
</protein>
<keyword evidence="2" id="KW-1133">Transmembrane helix</keyword>
<comment type="caution">
    <text evidence="3">The sequence shown here is derived from an EMBL/GenBank/DDBJ whole genome shotgun (WGS) entry which is preliminary data.</text>
</comment>
<dbReference type="Proteomes" id="UP000697107">
    <property type="component" value="Unassembled WGS sequence"/>
</dbReference>
<evidence type="ECO:0000256" key="2">
    <source>
        <dbReference type="SAM" id="Phobius"/>
    </source>
</evidence>
<keyword evidence="2" id="KW-0812">Transmembrane</keyword>
<dbReference type="AlphaFoldDB" id="A0A8T1GP77"/>
<sequence length="286" mass="31918">MMEDLGDNKWPFGGEADDGESTLSKPVEVFQNRVVRAFAGVAQWAYGVVSGLGVVGILELCIGLFVVGGRGVVRYWAERMSKRGDIPLGASEPLPAVPGLFVDGLPLITTCMPRRVKTPRVFKFYTSVYVVQIDSLWRTRQHCQARGRRLAHYPNAEYTVEKVTKGYRLALVYSLCLPAVMRHHEKIHDVPLSEDLANAISSMDSEDDSFALVLSHEYIDTRIESVGIGALKGIDSVRFHALEEANTLVPAARKLKFFLVRLTHQADFAEGRLGHWEAERKESSSW</sequence>
<dbReference type="EMBL" id="RCML01000040">
    <property type="protein sequence ID" value="KAG2996121.1"/>
    <property type="molecule type" value="Genomic_DNA"/>
</dbReference>
<accession>A0A8T1GP77</accession>
<feature type="transmembrane region" description="Helical" evidence="2">
    <location>
        <begin position="44"/>
        <end position="73"/>
    </location>
</feature>
<dbReference type="VEuPathDB" id="FungiDB:PC110_g2088"/>
<organism evidence="3 4">
    <name type="scientific">Phytophthora cactorum</name>
    <dbReference type="NCBI Taxonomy" id="29920"/>
    <lineage>
        <taxon>Eukaryota</taxon>
        <taxon>Sar</taxon>
        <taxon>Stramenopiles</taxon>
        <taxon>Oomycota</taxon>
        <taxon>Peronosporomycetes</taxon>
        <taxon>Peronosporales</taxon>
        <taxon>Peronosporaceae</taxon>
        <taxon>Phytophthora</taxon>
    </lineage>
</organism>
<evidence type="ECO:0000256" key="1">
    <source>
        <dbReference type="SAM" id="MobiDB-lite"/>
    </source>
</evidence>